<reference evidence="2" key="1">
    <citation type="journal article" date="2019" name="Int. J. Syst. Evol. Microbiol.">
        <title>The Global Catalogue of Microorganisms (GCM) 10K type strain sequencing project: providing services to taxonomists for standard genome sequencing and annotation.</title>
        <authorList>
            <consortium name="The Broad Institute Genomics Platform"/>
            <consortium name="The Broad Institute Genome Sequencing Center for Infectious Disease"/>
            <person name="Wu L."/>
            <person name="Ma J."/>
        </authorList>
    </citation>
    <scope>NUCLEOTIDE SEQUENCE [LARGE SCALE GENOMIC DNA]</scope>
    <source>
        <strain evidence="2">CGMCC 4.7093</strain>
    </source>
</reference>
<comment type="caution">
    <text evidence="1">The sequence shown here is derived from an EMBL/GenBank/DDBJ whole genome shotgun (WGS) entry which is preliminary data.</text>
</comment>
<dbReference type="EMBL" id="JBHSIV010000020">
    <property type="protein sequence ID" value="MFC5064114.1"/>
    <property type="molecule type" value="Genomic_DNA"/>
</dbReference>
<dbReference type="Proteomes" id="UP001595947">
    <property type="component" value="Unassembled WGS sequence"/>
</dbReference>
<evidence type="ECO:0008006" key="3">
    <source>
        <dbReference type="Google" id="ProtNLM"/>
    </source>
</evidence>
<organism evidence="1 2">
    <name type="scientific">Actinomycetospora atypica</name>
    <dbReference type="NCBI Taxonomy" id="1290095"/>
    <lineage>
        <taxon>Bacteria</taxon>
        <taxon>Bacillati</taxon>
        <taxon>Actinomycetota</taxon>
        <taxon>Actinomycetes</taxon>
        <taxon>Pseudonocardiales</taxon>
        <taxon>Pseudonocardiaceae</taxon>
        <taxon>Actinomycetospora</taxon>
    </lineage>
</organism>
<protein>
    <recommendedName>
        <fullName evidence="3">Fibronectin type-III domain-containing protein</fullName>
    </recommendedName>
</protein>
<evidence type="ECO:0000313" key="2">
    <source>
        <dbReference type="Proteomes" id="UP001595947"/>
    </source>
</evidence>
<dbReference type="RefSeq" id="WP_378037463.1">
    <property type="nucleotide sequence ID" value="NZ_JBHSIV010000020.1"/>
</dbReference>
<gene>
    <name evidence="1" type="ORF">ACFPBZ_17970</name>
</gene>
<keyword evidence="2" id="KW-1185">Reference proteome</keyword>
<sequence>MTAFDQRAYENEVVRPLRNQVGDLPDDLLARYAVDPASSRDELERRLREVRAYWNNKARSASTVGQVCAAFLRADENLRATHGETAMLDPGWWRRQQSERARARPAAIATLSRELASYYGPLGALTVDQLAGAARAHPDLTPKETERAAPQAGLEVVENRDLPGPGDAGIARDVLRAIGAETAAAGARSVPEVVHPGGGEFRLLDGFAPGRLDEAAVTTRLDALHRGRDGAASGKARHVLGRLRSAARSGVDLEVVALVHLLEEARRARRSGVPPTGLVRVLTQRGLVEAEARRVVVHLLAEDTAAADPLDELRDLLAEGRPVAAGRLLAGLGPADANAGRVLLERHAAQVETLHDAAREAVADGRPDLAEEKLRAAVDLAGDRDDLTEELARLPVAPVPDLDVAGDGVAVRVSWTAAPGHRDDTAYCVVRREDRSPVDHRDGLVVATVVGSCTVRDQEPPVGRPVRYAVFAARTAAGPWSTPTVGSIRVVPPVGDVVVRGEQDAVTARWATHGDVVKVLVRRSRAVPGAVAGDVASGRRSFRDTDVVVGADYRYEIVAVYLGPDEHAELRSEPVVVRGGALAEAAPVTELEVATDHDAVDPGLVVRWRNPPGAEVELRTGRTVPPGTPGALLDDAEVDGWGRAVDGSPQTEGDRAVLRLPVPSGLVHIAAFTRRPVGRVVGAASTFEFVAPPRRLRAQRRGDHVLLSWIWPDDVRVAEVRWSGGRRRLTYSEYKDRGVLLPPTATGVVEVRTLVDSGAGHSVSEPVSVALEARAPSVSYHVRRTGGFLCGPREAVVTVPSGQGPGSVEIVLVVAVSRTRPETVDDGRELGRAVLDLSSPASGELRVRLPKLRRPNWLCCFSATDDVVLRHPHPSELKVS</sequence>
<evidence type="ECO:0000313" key="1">
    <source>
        <dbReference type="EMBL" id="MFC5064114.1"/>
    </source>
</evidence>
<accession>A0ABV9YQ49</accession>
<proteinExistence type="predicted"/>
<name>A0ABV9YQ49_9PSEU</name>